<proteinExistence type="inferred from homology"/>
<protein>
    <submittedName>
        <fullName evidence="6">Putative quorum-quenching lactonase YtnP</fullName>
        <ecNumber evidence="6">3.1.1.-</ecNumber>
    </submittedName>
</protein>
<keyword evidence="7" id="KW-1185">Reference proteome</keyword>
<reference evidence="6 7" key="1">
    <citation type="submission" date="2019-11" db="EMBL/GenBank/DDBJ databases">
        <authorList>
            <person name="Holert J."/>
        </authorList>
    </citation>
    <scope>NUCLEOTIDE SEQUENCE [LARGE SCALE GENOMIC DNA]</scope>
    <source>
        <strain evidence="6">SB11_3</strain>
    </source>
</reference>
<keyword evidence="3 6" id="KW-0378">Hydrolase</keyword>
<sequence length="283" mass="31940">MKLTIIEGNSQRLDGGAMFGNAPKALWSRWITADDQNRIPMACRCLLMQTDDKNILFETGIGAFFEPELAKRYGIESSDHELLKNLARVGLSHQDIDIVVLSHLHFDHAGGLLSQWQNEGELELLFPNAEFIVGKRHYEHAVAPHFRDRASFLPSLNQQLVDSGRLTLIDEQQTSHLPNVEFFFSDGHTPGLMLSEITTEHGPLVFCSDLIPGQFWVHLPICMGYDRFPEKLIDEKQVLLERLLPEGGALFFTHDVEMPVGKVAKNEKGKFEVARSNSYTVNS</sequence>
<dbReference type="GO" id="GO:0046872">
    <property type="term" value="F:metal ion binding"/>
    <property type="evidence" value="ECO:0007669"/>
    <property type="project" value="UniProtKB-KW"/>
</dbReference>
<comment type="similarity">
    <text evidence="1">Belongs to the metallo-beta-lactamase superfamily.</text>
</comment>
<dbReference type="InterPro" id="IPR001279">
    <property type="entry name" value="Metallo-B-lactamas"/>
</dbReference>
<dbReference type="InterPro" id="IPR036866">
    <property type="entry name" value="RibonucZ/Hydroxyglut_hydro"/>
</dbReference>
<dbReference type="Proteomes" id="UP000441399">
    <property type="component" value="Unassembled WGS sequence"/>
</dbReference>
<dbReference type="EC" id="3.1.1.-" evidence="6"/>
<gene>
    <name evidence="6" type="primary">ytnP</name>
    <name evidence="6" type="ORF">OPDIPICF_02276</name>
</gene>
<evidence type="ECO:0000256" key="2">
    <source>
        <dbReference type="ARBA" id="ARBA00022723"/>
    </source>
</evidence>
<dbReference type="AlphaFoldDB" id="A0A5S9QMA6"/>
<dbReference type="SMART" id="SM00849">
    <property type="entry name" value="Lactamase_B"/>
    <property type="match status" value="1"/>
</dbReference>
<dbReference type="Gene3D" id="3.60.15.10">
    <property type="entry name" value="Ribonuclease Z/Hydroxyacylglutathione hydrolase-like"/>
    <property type="match status" value="1"/>
</dbReference>
<evidence type="ECO:0000256" key="3">
    <source>
        <dbReference type="ARBA" id="ARBA00022801"/>
    </source>
</evidence>
<dbReference type="OrthoDB" id="5443440at2"/>
<dbReference type="CDD" id="cd16281">
    <property type="entry name" value="metallo-hydrolase-like_MBL-fold"/>
    <property type="match status" value="1"/>
</dbReference>
<evidence type="ECO:0000313" key="6">
    <source>
        <dbReference type="EMBL" id="CAA0119464.1"/>
    </source>
</evidence>
<evidence type="ECO:0000256" key="4">
    <source>
        <dbReference type="ARBA" id="ARBA00022833"/>
    </source>
</evidence>
<dbReference type="SUPFAM" id="SSF56281">
    <property type="entry name" value="Metallo-hydrolase/oxidoreductase"/>
    <property type="match status" value="1"/>
</dbReference>
<accession>A0A5S9QMA6</accession>
<dbReference type="EMBL" id="CACSIO010000034">
    <property type="protein sequence ID" value="CAA0119464.1"/>
    <property type="molecule type" value="Genomic_DNA"/>
</dbReference>
<organism evidence="6 7">
    <name type="scientific">BD1-7 clade bacterium</name>
    <dbReference type="NCBI Taxonomy" id="2029982"/>
    <lineage>
        <taxon>Bacteria</taxon>
        <taxon>Pseudomonadati</taxon>
        <taxon>Pseudomonadota</taxon>
        <taxon>Gammaproteobacteria</taxon>
        <taxon>Cellvibrionales</taxon>
        <taxon>Spongiibacteraceae</taxon>
        <taxon>BD1-7 clade</taxon>
    </lineage>
</organism>
<keyword evidence="4" id="KW-0862">Zinc</keyword>
<feature type="domain" description="Metallo-beta-lactamase" evidence="5">
    <location>
        <begin position="42"/>
        <end position="254"/>
    </location>
</feature>
<dbReference type="InterPro" id="IPR051013">
    <property type="entry name" value="MBL_superfamily_lactonases"/>
</dbReference>
<keyword evidence="2" id="KW-0479">Metal-binding</keyword>
<dbReference type="GO" id="GO:0016787">
    <property type="term" value="F:hydrolase activity"/>
    <property type="evidence" value="ECO:0007669"/>
    <property type="project" value="UniProtKB-KW"/>
</dbReference>
<dbReference type="PANTHER" id="PTHR42978">
    <property type="entry name" value="QUORUM-QUENCHING LACTONASE YTNP-RELATED-RELATED"/>
    <property type="match status" value="1"/>
</dbReference>
<evidence type="ECO:0000259" key="5">
    <source>
        <dbReference type="SMART" id="SM00849"/>
    </source>
</evidence>
<dbReference type="Pfam" id="PF00753">
    <property type="entry name" value="Lactamase_B"/>
    <property type="match status" value="1"/>
</dbReference>
<evidence type="ECO:0000256" key="1">
    <source>
        <dbReference type="ARBA" id="ARBA00007749"/>
    </source>
</evidence>
<name>A0A5S9QMA6_9GAMM</name>
<dbReference type="PANTHER" id="PTHR42978:SF6">
    <property type="entry name" value="QUORUM-QUENCHING LACTONASE YTNP-RELATED"/>
    <property type="match status" value="1"/>
</dbReference>
<evidence type="ECO:0000313" key="7">
    <source>
        <dbReference type="Proteomes" id="UP000441399"/>
    </source>
</evidence>